<evidence type="ECO:0000256" key="1">
    <source>
        <dbReference type="SAM" id="MobiDB-lite"/>
    </source>
</evidence>
<sequence length="353" mass="37243">MNTPIRDTTPRRTVLTAAALAPVLAGVPLLTARAAEAASAAEAAETPASSAGSRRGADPGHDTEPVRPVPSTLEYWRGVTAELGRPGTLGNNNTAYFTRYPRGDLRLTAHGVPVSTSLALGSHIAFVRYPEDEVLLMGDLTITEGEVHGVLSALQDHGIAQTSLHKHLPAHQPDVWWIHIHAHGKDPVALARGVRAALARTASPPHTDPEPPRPIDLDLDGINAALRSNIGRDGEVAKATFARRETIVDQGMVLPPGLGSISALIFQPLGGGRAALSGDFALIAPEVQGVIKVLLRGGIGLVELHNHGLTENPRLFFIHVWAVGDAVRLAKVLRAALDLTNVVPVSNPRTPAT</sequence>
<evidence type="ECO:0000256" key="2">
    <source>
        <dbReference type="SAM" id="SignalP"/>
    </source>
</evidence>
<dbReference type="InterPro" id="IPR011094">
    <property type="entry name" value="Uncharacterised_LppY/LpqO"/>
</dbReference>
<accession>A0A345HSH6</accession>
<evidence type="ECO:0000313" key="3">
    <source>
        <dbReference type="EMBL" id="AXG79650.1"/>
    </source>
</evidence>
<dbReference type="EMBL" id="CP031194">
    <property type="protein sequence ID" value="AXG79650.1"/>
    <property type="molecule type" value="Genomic_DNA"/>
</dbReference>
<dbReference type="Pfam" id="PF07485">
    <property type="entry name" value="DUF1529"/>
    <property type="match status" value="2"/>
</dbReference>
<feature type="signal peptide" evidence="2">
    <location>
        <begin position="1"/>
        <end position="34"/>
    </location>
</feature>
<protein>
    <submittedName>
        <fullName evidence="3">DUF1259 domain-containing protein</fullName>
    </submittedName>
</protein>
<reference evidence="4" key="1">
    <citation type="submission" date="2018-07" db="EMBL/GenBank/DDBJ databases">
        <authorList>
            <person name="Zhao J."/>
        </authorList>
    </citation>
    <scope>NUCLEOTIDE SEQUENCE [LARGE SCALE GENOMIC DNA]</scope>
    <source>
        <strain evidence="4">GSSD-12</strain>
    </source>
</reference>
<dbReference type="Proteomes" id="UP000253868">
    <property type="component" value="Chromosome"/>
</dbReference>
<feature type="chain" id="PRO_5016980347" evidence="2">
    <location>
        <begin position="35"/>
        <end position="353"/>
    </location>
</feature>
<gene>
    <name evidence="3" type="ORF">DVK44_20605</name>
</gene>
<name>A0A345HSH6_9ACTN</name>
<proteinExistence type="predicted"/>
<dbReference type="OrthoDB" id="4687120at2"/>
<dbReference type="AlphaFoldDB" id="A0A345HSH6"/>
<dbReference type="InterPro" id="IPR006311">
    <property type="entry name" value="TAT_signal"/>
</dbReference>
<feature type="compositionally biased region" description="Low complexity" evidence="1">
    <location>
        <begin position="41"/>
        <end position="51"/>
    </location>
</feature>
<dbReference type="KEGG" id="spad:DVK44_20605"/>
<dbReference type="PROSITE" id="PS51318">
    <property type="entry name" value="TAT"/>
    <property type="match status" value="1"/>
</dbReference>
<feature type="compositionally biased region" description="Basic and acidic residues" evidence="1">
    <location>
        <begin position="55"/>
        <end position="65"/>
    </location>
</feature>
<evidence type="ECO:0000313" key="4">
    <source>
        <dbReference type="Proteomes" id="UP000253868"/>
    </source>
</evidence>
<keyword evidence="2" id="KW-0732">Signal</keyword>
<organism evidence="3 4">
    <name type="scientific">Streptomyces paludis</name>
    <dbReference type="NCBI Taxonomy" id="2282738"/>
    <lineage>
        <taxon>Bacteria</taxon>
        <taxon>Bacillati</taxon>
        <taxon>Actinomycetota</taxon>
        <taxon>Actinomycetes</taxon>
        <taxon>Kitasatosporales</taxon>
        <taxon>Streptomycetaceae</taxon>
        <taxon>Streptomyces</taxon>
    </lineage>
</organism>
<dbReference type="RefSeq" id="WP_114660979.1">
    <property type="nucleotide sequence ID" value="NZ_CP031194.1"/>
</dbReference>
<feature type="region of interest" description="Disordered" evidence="1">
    <location>
        <begin position="41"/>
        <end position="72"/>
    </location>
</feature>
<keyword evidence="4" id="KW-1185">Reference proteome</keyword>